<dbReference type="FunFam" id="3.20.20.80:FF:000250">
    <property type="entry name" value="Probable di-N-acetylchitobiase 1"/>
    <property type="match status" value="1"/>
</dbReference>
<evidence type="ECO:0000256" key="2">
    <source>
        <dbReference type="ARBA" id="ARBA00009336"/>
    </source>
</evidence>
<dbReference type="InterPro" id="IPR017853">
    <property type="entry name" value="GH"/>
</dbReference>
<dbReference type="AlphaFoldDB" id="A0AAD9QVH7"/>
<evidence type="ECO:0000256" key="7">
    <source>
        <dbReference type="ARBA" id="ARBA00023295"/>
    </source>
</evidence>
<evidence type="ECO:0000313" key="11">
    <source>
        <dbReference type="EMBL" id="KAK2568273.1"/>
    </source>
</evidence>
<dbReference type="PANTHER" id="PTHR46290">
    <property type="entry name" value="DI-N-ACETYLCHITOBIASE"/>
    <property type="match status" value="1"/>
</dbReference>
<dbReference type="GO" id="GO:0016798">
    <property type="term" value="F:hydrolase activity, acting on glycosyl bonds"/>
    <property type="evidence" value="ECO:0007669"/>
    <property type="project" value="UniProtKB-KW"/>
</dbReference>
<keyword evidence="6" id="KW-0458">Lysosome</keyword>
<dbReference type="Gene3D" id="3.20.20.80">
    <property type="entry name" value="Glycosidases"/>
    <property type="match status" value="1"/>
</dbReference>
<comment type="function">
    <text evidence="8">Involved in the degradation of asparagine-linked glycoproteins. Hydrolyze of N-acetyl-beta-D-glucosamine (1-4)N-acetylglucosamine chitobiose core from the reducing end of the bond, it requires prior cleavage by glycosylasparaginase.</text>
</comment>
<dbReference type="SUPFAM" id="SSF51445">
    <property type="entry name" value="(Trans)glycosidases"/>
    <property type="match status" value="1"/>
</dbReference>
<evidence type="ECO:0000259" key="10">
    <source>
        <dbReference type="PROSITE" id="PS51910"/>
    </source>
</evidence>
<dbReference type="PROSITE" id="PS51910">
    <property type="entry name" value="GH18_2"/>
    <property type="match status" value="1"/>
</dbReference>
<evidence type="ECO:0000256" key="9">
    <source>
        <dbReference type="ARBA" id="ARBA00074174"/>
    </source>
</evidence>
<proteinExistence type="inferred from homology"/>
<evidence type="ECO:0000256" key="4">
    <source>
        <dbReference type="ARBA" id="ARBA00022801"/>
    </source>
</evidence>
<dbReference type="GO" id="GO:0008061">
    <property type="term" value="F:chitin binding"/>
    <property type="evidence" value="ECO:0007669"/>
    <property type="project" value="InterPro"/>
</dbReference>
<evidence type="ECO:0000256" key="6">
    <source>
        <dbReference type="ARBA" id="ARBA00023228"/>
    </source>
</evidence>
<comment type="similarity">
    <text evidence="2">Belongs to the glycosyl hydrolase 18 family.</text>
</comment>
<feature type="domain" description="GH18" evidence="10">
    <location>
        <begin position="39"/>
        <end position="395"/>
    </location>
</feature>
<organism evidence="11 12">
    <name type="scientific">Acropora cervicornis</name>
    <name type="common">Staghorn coral</name>
    <dbReference type="NCBI Taxonomy" id="6130"/>
    <lineage>
        <taxon>Eukaryota</taxon>
        <taxon>Metazoa</taxon>
        <taxon>Cnidaria</taxon>
        <taxon>Anthozoa</taxon>
        <taxon>Hexacorallia</taxon>
        <taxon>Scleractinia</taxon>
        <taxon>Astrocoeniina</taxon>
        <taxon>Acroporidae</taxon>
        <taxon>Acropora</taxon>
    </lineage>
</organism>
<reference evidence="11" key="1">
    <citation type="journal article" date="2023" name="G3 (Bethesda)">
        <title>Whole genome assembly and annotation of the endangered Caribbean coral Acropora cervicornis.</title>
        <authorList>
            <person name="Selwyn J.D."/>
            <person name="Vollmer S.V."/>
        </authorList>
    </citation>
    <scope>NUCLEOTIDE SEQUENCE</scope>
    <source>
        <strain evidence="11">K2</strain>
    </source>
</reference>
<dbReference type="SMART" id="SM00636">
    <property type="entry name" value="Glyco_18"/>
    <property type="match status" value="1"/>
</dbReference>
<dbReference type="FunFam" id="3.10.50.10:FF:000006">
    <property type="entry name" value="Chitobiase, di-N-acetyl"/>
    <property type="match status" value="1"/>
</dbReference>
<accession>A0AAD9QVH7</accession>
<dbReference type="GO" id="GO:0005764">
    <property type="term" value="C:lysosome"/>
    <property type="evidence" value="ECO:0007669"/>
    <property type="project" value="UniProtKB-SubCell"/>
</dbReference>
<evidence type="ECO:0000313" key="12">
    <source>
        <dbReference type="Proteomes" id="UP001249851"/>
    </source>
</evidence>
<keyword evidence="7" id="KW-0326">Glycosidase</keyword>
<dbReference type="PANTHER" id="PTHR46290:SF1">
    <property type="entry name" value="DI-N-ACETYLCHITOBIASE"/>
    <property type="match status" value="1"/>
</dbReference>
<dbReference type="InterPro" id="IPR011583">
    <property type="entry name" value="Chitinase_II/V-like_cat"/>
</dbReference>
<dbReference type="InterPro" id="IPR051887">
    <property type="entry name" value="GH18_Domain-Containing"/>
</dbReference>
<evidence type="ECO:0000256" key="8">
    <source>
        <dbReference type="ARBA" id="ARBA00055477"/>
    </source>
</evidence>
<evidence type="ECO:0000256" key="1">
    <source>
        <dbReference type="ARBA" id="ARBA00004371"/>
    </source>
</evidence>
<evidence type="ECO:0000256" key="5">
    <source>
        <dbReference type="ARBA" id="ARBA00023180"/>
    </source>
</evidence>
<dbReference type="Pfam" id="PF00704">
    <property type="entry name" value="Glyco_hydro_18"/>
    <property type="match status" value="1"/>
</dbReference>
<keyword evidence="5" id="KW-0325">Glycoprotein</keyword>
<name>A0AAD9QVH7_ACRCE</name>
<dbReference type="Gene3D" id="3.10.50.10">
    <property type="match status" value="1"/>
</dbReference>
<protein>
    <recommendedName>
        <fullName evidence="9">Di-N-acetylchitobiase</fullName>
    </recommendedName>
</protein>
<gene>
    <name evidence="11" type="ORF">P5673_007280</name>
</gene>
<reference evidence="11" key="2">
    <citation type="journal article" date="2023" name="Science">
        <title>Genomic signatures of disease resistance in endangered staghorn corals.</title>
        <authorList>
            <person name="Vollmer S.V."/>
            <person name="Selwyn J.D."/>
            <person name="Despard B.A."/>
            <person name="Roesel C.L."/>
        </authorList>
    </citation>
    <scope>NUCLEOTIDE SEQUENCE</scope>
    <source>
        <strain evidence="11">K2</strain>
    </source>
</reference>
<evidence type="ECO:0000256" key="3">
    <source>
        <dbReference type="ARBA" id="ARBA00022729"/>
    </source>
</evidence>
<keyword evidence="12" id="KW-1185">Reference proteome</keyword>
<keyword evidence="3" id="KW-0732">Signal</keyword>
<dbReference type="InterPro" id="IPR001223">
    <property type="entry name" value="Glyco_hydro18_cat"/>
</dbReference>
<keyword evidence="4" id="KW-0378">Hydrolase</keyword>
<dbReference type="GO" id="GO:0005615">
    <property type="term" value="C:extracellular space"/>
    <property type="evidence" value="ECO:0007669"/>
    <property type="project" value="TreeGrafter"/>
</dbReference>
<dbReference type="InterPro" id="IPR029070">
    <property type="entry name" value="Chitinase_insertion_sf"/>
</dbReference>
<comment type="subcellular location">
    <subcellularLocation>
        <location evidence="1">Lysosome</location>
    </subcellularLocation>
</comment>
<dbReference type="Proteomes" id="UP001249851">
    <property type="component" value="Unassembled WGS sequence"/>
</dbReference>
<sequence>MLKSILGKPVVQQFLVFSPRSASQYFVFAIEMAARLIRVALVVLICFGSSVVGKCPCEDEALCEPISRPPGREFFMFSSKPNVWKKYDWAKVTTIALFRPWDDELMCEAHKKGVRVVLAANFPTEKLGSKELRTKWIKNLTKEALARHADGVNIDIESPIPKRSREVTLLTKLVNETKIAFQSVIKNAQVSFDVAWSPDCVDGRCYDALALSKVVDFLVVMAYDEQSQIKTGECIAKANSPLNQTKYAVGEYLDLGIEPAKLVLGLPWYGYDYPCVDVINGVCFIRKVPFRGVNCSDAAGRQVEYWEIQDLAISRALFNPQFDEESTSYFFDYEDSVGGMHQVWFDDVGSLKPKYEFAANRGLNGVAIWNVDLLDYSNSPRAKLQTKNMWDSLQH</sequence>
<comment type="caution">
    <text evidence="11">The sequence shown here is derived from an EMBL/GenBank/DDBJ whole genome shotgun (WGS) entry which is preliminary data.</text>
</comment>
<dbReference type="GO" id="GO:0009313">
    <property type="term" value="P:oligosaccharide catabolic process"/>
    <property type="evidence" value="ECO:0007669"/>
    <property type="project" value="TreeGrafter"/>
</dbReference>
<dbReference type="EMBL" id="JARQWQ010000012">
    <property type="protein sequence ID" value="KAK2568273.1"/>
    <property type="molecule type" value="Genomic_DNA"/>
</dbReference>